<feature type="domain" description="ELP1 first N-terminal beta-propeller" evidence="7">
    <location>
        <begin position="1"/>
        <end position="153"/>
    </location>
</feature>
<evidence type="ECO:0000256" key="5">
    <source>
        <dbReference type="PIRNR" id="PIRNR017233"/>
    </source>
</evidence>
<dbReference type="InterPro" id="IPR056166">
    <property type="entry name" value="TPR_ELP1"/>
</dbReference>
<feature type="domain" description="ELP1 alpha-solenoid" evidence="10">
    <location>
        <begin position="649"/>
        <end position="855"/>
    </location>
</feature>
<dbReference type="Pfam" id="PF04762">
    <property type="entry name" value="Beta-prop_ELP1_1st"/>
    <property type="match status" value="2"/>
</dbReference>
<dbReference type="GO" id="GO:0033588">
    <property type="term" value="C:elongator holoenzyme complex"/>
    <property type="evidence" value="ECO:0007669"/>
    <property type="project" value="InterPro"/>
</dbReference>
<dbReference type="InterPro" id="IPR006849">
    <property type="entry name" value="Elp1"/>
</dbReference>
<feature type="domain" description="ELP1 TPR" evidence="9">
    <location>
        <begin position="868"/>
        <end position="1043"/>
    </location>
</feature>
<keyword evidence="3 5" id="KW-0963">Cytoplasm</keyword>
<dbReference type="EMBL" id="FR824053">
    <property type="protein sequence ID" value="CCA15056.1"/>
    <property type="molecule type" value="Genomic_DNA"/>
</dbReference>
<dbReference type="Pfam" id="PF23925">
    <property type="entry name" value="A-sol_ELP1"/>
    <property type="match status" value="1"/>
</dbReference>
<evidence type="ECO:0000259" key="7">
    <source>
        <dbReference type="Pfam" id="PF04762"/>
    </source>
</evidence>
<dbReference type="InterPro" id="IPR056164">
    <property type="entry name" value="Beta-prop_ELP1_1st"/>
</dbReference>
<comment type="pathway">
    <text evidence="1">tRNA modification; 5-methoxycarbonylmethyl-2-thiouridine-tRNA biosynthesis.</text>
</comment>
<evidence type="ECO:0000313" key="11">
    <source>
        <dbReference type="EMBL" id="CCA15056.1"/>
    </source>
</evidence>
<protein>
    <recommendedName>
        <fullName evidence="5">Elongator complex protein 1</fullName>
    </recommendedName>
</protein>
<dbReference type="GO" id="GO:0002926">
    <property type="term" value="P:tRNA wobble base 5-methoxycarbonylmethyl-2-thiouridinylation"/>
    <property type="evidence" value="ECO:0007669"/>
    <property type="project" value="TreeGrafter"/>
</dbReference>
<evidence type="ECO:0000256" key="4">
    <source>
        <dbReference type="ARBA" id="ARBA00022694"/>
    </source>
</evidence>
<evidence type="ECO:0000256" key="6">
    <source>
        <dbReference type="SAM" id="MobiDB-lite"/>
    </source>
</evidence>
<evidence type="ECO:0000256" key="2">
    <source>
        <dbReference type="ARBA" id="ARBA00006086"/>
    </source>
</evidence>
<feature type="domain" description="ELP1 N-terminal second beta-propeller" evidence="8">
    <location>
        <begin position="358"/>
        <end position="623"/>
    </location>
</feature>
<comment type="similarity">
    <text evidence="2 5">Belongs to the ELP1/IKA1 family.</text>
</comment>
<dbReference type="GO" id="GO:0005634">
    <property type="term" value="C:nucleus"/>
    <property type="evidence" value="ECO:0007669"/>
    <property type="project" value="UniProtKB-SubCell"/>
</dbReference>
<name>F0W1X7_9STRA</name>
<evidence type="ECO:0000259" key="10">
    <source>
        <dbReference type="Pfam" id="PF23925"/>
    </source>
</evidence>
<dbReference type="HOGENOM" id="CLU_001477_2_0_1"/>
<dbReference type="SUPFAM" id="SSF50998">
    <property type="entry name" value="Quinoprotein alcohol dehydrogenase-like"/>
    <property type="match status" value="1"/>
</dbReference>
<sequence>MQNLGSLQRYQCSGSIESSDEATAFTYNSADNTLYVLSAIGHIYKQSVDIKGSFEINQNVWMSLTDTFPMASKAKWKWITYASECNALVVGHEVGILGLVRLDVHHTEEIGVFDSGILAIAWSTAQDMVAIATRSGTLVVLNTQWQVLHETKWSEFTQLVDNDTLVDVQLSWREDSEYIAVNLGFGKCRLLLVLDSFLAFHSVGRKEDGEYSQSISSLIDWCPNHSLIANCKILQNRWNLVFFERNGLAHGEFALPEAYSPDLYAIEQLAWNISSDILAIVLRDLETGKCGVQLWTRENYRWYLKQEIEDYGDSCFLWWDTERPYVLHSLANTGASSWEYNQQEFVWKVDASFSTVGVIDGNKLLVTPFDKVIIPPPFAFKEIVLGNSNINQICFAQDDSAVAALSSDGQIVIVCDYLSSCRTIMCENSSLSPRALLAFIRTAKEGYILLVKGLQESVVLIEYTEKKFIVREESHLQLRLLSHVQSTCSDQIDFMAQDISGGVLALSLEGGKLTCATDALGRGENRFVQLSAIPGSSTHWIGLTAGGRLFYDKILIFTAVTSFMLDTSMPILLVTTSGRPSQLHIISLQALLSVLDKGITKALQEQIGRITEARSIEHGAKLICMVPKQGQVILQAERGNLETLTPCILILLLVIQLLSKKLFVIALETCRKHRLDLNLLVDYDPKAFYNHLDAILEELLAASPGIASDRLCLFITNLHPVNMWLTKYGPQAEHIIIEPPRPASELSKVNDVCNALSHAMKCSPHSANEAFLLPMLTCFIKQQPPQYQEALKTLKALRTDSPAQAKRAIKHLTLLVDVGILYRESLGAYDIELARFIASYSQQDPKEYNSLLDSLEALQIDQRLSSFGRYKVDEALQRSEKAIENLIAHLIEGTDGDHARQEWTSKLVDLVATSHLYDTALDKLTPNPASSWSTSLSKRILLLKAHFLVKDSAEEAAYIYLTLDENNLAVKAFTAAGKWELALSIADSSQTSKARGYLVAEKLLESGSSKYACAAARIYVEYCEDIAGAIMLLIDHKHWQESLRLAYLHDRRDLLQEIGSAILQQSNDLMGELKSRSADYDKCHERMTTIREQKRLFQLHGIDSNRWNREGDSDSQSSACSSMMSSVVDSNAYSDTSNASSRSSVGSHNHAKTSQIGNFGMKEHVHASASHFFATHTITSQVHSTSSKPKRHERRQHRIKTGSTEELQYVEKRLDEVRPDAHLECEVDETIKMLLYLKEFDKAIALQNRLNAFLRRIEETGTVSEGSSTRTSNAMQWNLTLLEQRQVK</sequence>
<dbReference type="Pfam" id="PF23878">
    <property type="entry name" value="TPR_ELP1"/>
    <property type="match status" value="1"/>
</dbReference>
<keyword evidence="4" id="KW-0819">tRNA processing</keyword>
<accession>F0W1X7</accession>
<comment type="subcellular location">
    <subcellularLocation>
        <location evidence="5">Cytoplasm</location>
    </subcellularLocation>
    <subcellularLocation>
        <location evidence="5">Nucleus</location>
    </subcellularLocation>
</comment>
<dbReference type="InterPro" id="IPR056165">
    <property type="entry name" value="Beta-prop_ELP1_2nd"/>
</dbReference>
<dbReference type="GO" id="GO:0000049">
    <property type="term" value="F:tRNA binding"/>
    <property type="evidence" value="ECO:0007669"/>
    <property type="project" value="TreeGrafter"/>
</dbReference>
<dbReference type="UniPathway" id="UPA00988"/>
<feature type="domain" description="ELP1 first N-terminal beta-propeller" evidence="7">
    <location>
        <begin position="162"/>
        <end position="320"/>
    </location>
</feature>
<evidence type="ECO:0000256" key="1">
    <source>
        <dbReference type="ARBA" id="ARBA00005043"/>
    </source>
</evidence>
<feature type="region of interest" description="Disordered" evidence="6">
    <location>
        <begin position="1131"/>
        <end position="1154"/>
    </location>
</feature>
<reference evidence="11" key="1">
    <citation type="journal article" date="2011" name="PLoS Biol.">
        <title>Gene gain and loss during evolution of obligate parasitism in the white rust pathogen of Arabidopsis thaliana.</title>
        <authorList>
            <person name="Kemen E."/>
            <person name="Gardiner A."/>
            <person name="Schultz-Larsen T."/>
            <person name="Kemen A.C."/>
            <person name="Balmuth A.L."/>
            <person name="Robert-Seilaniantz A."/>
            <person name="Bailey K."/>
            <person name="Holub E."/>
            <person name="Studholme D.J."/>
            <person name="Maclean D."/>
            <person name="Jones J.D."/>
        </authorList>
    </citation>
    <scope>NUCLEOTIDE SEQUENCE</scope>
</reference>
<dbReference type="InterPro" id="IPR011047">
    <property type="entry name" value="Quinoprotein_ADH-like_sf"/>
</dbReference>
<keyword evidence="5" id="KW-0539">Nucleus</keyword>
<dbReference type="PANTHER" id="PTHR12747:SF0">
    <property type="entry name" value="ELONGATOR COMPLEX PROTEIN 1"/>
    <property type="match status" value="1"/>
</dbReference>
<dbReference type="GO" id="GO:0005829">
    <property type="term" value="C:cytosol"/>
    <property type="evidence" value="ECO:0007669"/>
    <property type="project" value="TreeGrafter"/>
</dbReference>
<dbReference type="InterPro" id="IPR056167">
    <property type="entry name" value="A-sol_ELP1"/>
</dbReference>
<evidence type="ECO:0000259" key="9">
    <source>
        <dbReference type="Pfam" id="PF23878"/>
    </source>
</evidence>
<dbReference type="Pfam" id="PF23797">
    <property type="entry name" value="Beta-prop_ELP1_2nd"/>
    <property type="match status" value="1"/>
</dbReference>
<dbReference type="PIRSF" id="PIRSF017233">
    <property type="entry name" value="IKAP"/>
    <property type="match status" value="1"/>
</dbReference>
<organism evidence="11">
    <name type="scientific">Albugo laibachii Nc14</name>
    <dbReference type="NCBI Taxonomy" id="890382"/>
    <lineage>
        <taxon>Eukaryota</taxon>
        <taxon>Sar</taxon>
        <taxon>Stramenopiles</taxon>
        <taxon>Oomycota</taxon>
        <taxon>Peronosporomycetes</taxon>
        <taxon>Albuginales</taxon>
        <taxon>Albuginaceae</taxon>
        <taxon>Albugo</taxon>
    </lineage>
</organism>
<proteinExistence type="inferred from homology"/>
<reference evidence="11" key="2">
    <citation type="submission" date="2011-02" db="EMBL/GenBank/DDBJ databases">
        <authorList>
            <person name="MacLean D."/>
        </authorList>
    </citation>
    <scope>NUCLEOTIDE SEQUENCE</scope>
</reference>
<dbReference type="PANTHER" id="PTHR12747">
    <property type="entry name" value="ELONGATOR COMPLEX PROTEIN 1"/>
    <property type="match status" value="1"/>
</dbReference>
<comment type="function">
    <text evidence="5">Component of the elongator complex which is required for multiple tRNA modifications, including mcm5U (5-methoxycarbonylmethyl uridine), mcm5s2U (5-methoxycarbonylmethyl-2-thiouridine), and ncm5U (5-carbamoylmethyl uridine). The elongator complex catalyzes formation of carboxymethyluridine in the wobble base at position 34 in tRNAs.</text>
</comment>
<gene>
    <name evidence="11" type="primary">AlNc14C8G1056</name>
    <name evidence="11" type="ORF">ALNC14_011990</name>
</gene>
<evidence type="ECO:0000256" key="3">
    <source>
        <dbReference type="ARBA" id="ARBA00022490"/>
    </source>
</evidence>
<evidence type="ECO:0000259" key="8">
    <source>
        <dbReference type="Pfam" id="PF23797"/>
    </source>
</evidence>